<gene>
    <name evidence="3" type="ORF">J2Z62_000533</name>
</gene>
<name>A0ABU0LZT2_9BACT</name>
<evidence type="ECO:0000313" key="4">
    <source>
        <dbReference type="Proteomes" id="UP001240643"/>
    </source>
</evidence>
<sequence>MKKIAKRLFGSALFWFVGLSTGVGLTAQNQKINTPKNLLSNLVIQKFQYQQKTEMTDAKNLTDEEIEVLITNALQQVHAVFERKFEQINRTYPNTESGQTSKAITYLLSRITDANNGETADYYNQLVTNLKILIDRNFNARIFASKQDKSKEDGIPFPSYRVQLNDNNSKSIRGDDYQRNQYLEDNLINTAGASQIRSSTNSLLKNLVSFLTTDKDYGSYYDSDDNFPLKTYQLNNDQFGMGWYNKIPDNLKPRYVYNTSFDKTSYVNLITALTTTKNNSTIITDATNLQNLTSVFNNALDSQQTRDYAYLNEINSDTNSVFTKLFKDDSVNNLNALIEQVDSLYKITNAENFWNFNFSNAQFISVNNHDYPGIELVSKKINYSTSSSDMPSFEYGLKFNNAFASFRTSDFPYRGDFTESGNQILKTAVQLVNQKFSQFFELDKSANLKSFDLTLNPNDLKKTDIVQQLEQSLPFSFQIQNVQRQNPTYFGNLQPKEFLFRVDYSINLGSGAPFNWYSHFNETYHAFLKVPNYAALEKLKEAPELPPILDFDNLSKMNLGSFNDVLKDPEFLTNNFNYQNFDAAFAYHAIKAEPNKDKLIITTEVVLNGSELSKTYESELPISGLLDSEQFNNALQLIRDHIEQQLKDKYPEQYEYYMREENKWLRDELLSKALEQTKSDPSFLTNTLEENINLFSQKFLEGFLDFFSQSDQDALHSKIHEHYQNIREKLIAVLHRLGISLDSDLAKILLNQINFEEHKSLEEGKIIPPSAELAAILDFLNDPDTNIDKLKEIAPILEKLNPYLLAKTFNTTQRVSLYTVSTLTFMMSLISSGFIWRVSRIDGQKFKLRKGIFLAIGISILLLSLGGSGFLISLLAAS</sequence>
<feature type="signal peptide" evidence="2">
    <location>
        <begin position="1"/>
        <end position="22"/>
    </location>
</feature>
<accession>A0ABU0LZT2</accession>
<evidence type="ECO:0000256" key="2">
    <source>
        <dbReference type="SAM" id="SignalP"/>
    </source>
</evidence>
<feature type="chain" id="PRO_5045527897" evidence="2">
    <location>
        <begin position="23"/>
        <end position="878"/>
    </location>
</feature>
<proteinExistence type="predicted"/>
<evidence type="ECO:0000313" key="3">
    <source>
        <dbReference type="EMBL" id="MDQ0514095.1"/>
    </source>
</evidence>
<keyword evidence="1" id="KW-1133">Transmembrane helix</keyword>
<evidence type="ECO:0000256" key="1">
    <source>
        <dbReference type="SAM" id="Phobius"/>
    </source>
</evidence>
<feature type="transmembrane region" description="Helical" evidence="1">
    <location>
        <begin position="817"/>
        <end position="839"/>
    </location>
</feature>
<dbReference type="RefSeq" id="WP_256547215.1">
    <property type="nucleotide sequence ID" value="NZ_CP101809.1"/>
</dbReference>
<keyword evidence="1" id="KW-0472">Membrane</keyword>
<reference evidence="3" key="1">
    <citation type="submission" date="2023-07" db="EMBL/GenBank/DDBJ databases">
        <title>Genomic Encyclopedia of Type Strains, Phase IV (KMG-IV): sequencing the most valuable type-strain genomes for metagenomic binning, comparative biology and taxonomic classification.</title>
        <authorList>
            <person name="Goeker M."/>
        </authorList>
    </citation>
    <scope>NUCLEOTIDE SEQUENCE [LARGE SCALE GENOMIC DNA]</scope>
    <source>
        <strain evidence="3">DSM 21204</strain>
    </source>
</reference>
<keyword evidence="2" id="KW-0732">Signal</keyword>
<keyword evidence="4" id="KW-1185">Reference proteome</keyword>
<dbReference type="Proteomes" id="UP001240643">
    <property type="component" value="Unassembled WGS sequence"/>
</dbReference>
<organism evidence="3 4">
    <name type="scientific">Mycoplasmoides fastidiosum</name>
    <dbReference type="NCBI Taxonomy" id="92758"/>
    <lineage>
        <taxon>Bacteria</taxon>
        <taxon>Bacillati</taxon>
        <taxon>Mycoplasmatota</taxon>
        <taxon>Mycoplasmoidales</taxon>
        <taxon>Mycoplasmoidaceae</taxon>
        <taxon>Mycoplasmoides</taxon>
    </lineage>
</organism>
<comment type="caution">
    <text evidence="3">The sequence shown here is derived from an EMBL/GenBank/DDBJ whole genome shotgun (WGS) entry which is preliminary data.</text>
</comment>
<keyword evidence="1" id="KW-0812">Transmembrane</keyword>
<protein>
    <submittedName>
        <fullName evidence="3">Uncharacterized protein</fullName>
    </submittedName>
</protein>
<feature type="transmembrane region" description="Helical" evidence="1">
    <location>
        <begin position="851"/>
        <end position="877"/>
    </location>
</feature>
<dbReference type="EMBL" id="JAUSWO010000001">
    <property type="protein sequence ID" value="MDQ0514095.1"/>
    <property type="molecule type" value="Genomic_DNA"/>
</dbReference>